<evidence type="ECO:0000256" key="2">
    <source>
        <dbReference type="ARBA" id="ARBA00022771"/>
    </source>
</evidence>
<dbReference type="OrthoDB" id="432970at2759"/>
<dbReference type="InterPro" id="IPR021109">
    <property type="entry name" value="Peptidase_aspartic_dom_sf"/>
</dbReference>
<dbReference type="InterPro" id="IPR041588">
    <property type="entry name" value="Integrase_H2C2"/>
</dbReference>
<evidence type="ECO:0000313" key="7">
    <source>
        <dbReference type="Proteomes" id="UP001152795"/>
    </source>
</evidence>
<dbReference type="Gene3D" id="3.30.70.270">
    <property type="match status" value="2"/>
</dbReference>
<dbReference type="GO" id="GO:0008270">
    <property type="term" value="F:zinc ion binding"/>
    <property type="evidence" value="ECO:0007669"/>
    <property type="project" value="UniProtKB-KW"/>
</dbReference>
<evidence type="ECO:0000256" key="4">
    <source>
        <dbReference type="ARBA" id="ARBA00022833"/>
    </source>
</evidence>
<proteinExistence type="predicted"/>
<dbReference type="Gene3D" id="2.40.70.10">
    <property type="entry name" value="Acid Proteases"/>
    <property type="match status" value="1"/>
</dbReference>
<dbReference type="PROSITE" id="PS01360">
    <property type="entry name" value="ZF_MYND_1"/>
    <property type="match status" value="1"/>
</dbReference>
<comment type="caution">
    <text evidence="6">The sequence shown here is derived from an EMBL/GenBank/DDBJ whole genome shotgun (WGS) entry which is preliminary data.</text>
</comment>
<dbReference type="PANTHER" id="PTHR37984">
    <property type="entry name" value="PROTEIN CBG26694"/>
    <property type="match status" value="1"/>
</dbReference>
<dbReference type="Gene3D" id="3.30.420.10">
    <property type="entry name" value="Ribonuclease H-like superfamily/Ribonuclease H"/>
    <property type="match status" value="1"/>
</dbReference>
<dbReference type="InterPro" id="IPR036397">
    <property type="entry name" value="RNaseH_sf"/>
</dbReference>
<dbReference type="InterPro" id="IPR043128">
    <property type="entry name" value="Rev_trsase/Diguanyl_cyclase"/>
</dbReference>
<protein>
    <submittedName>
        <fullName evidence="6">Retrovirus-related Pol poly from transposon</fullName>
    </submittedName>
</protein>
<dbReference type="GO" id="GO:0006508">
    <property type="term" value="P:proteolysis"/>
    <property type="evidence" value="ECO:0007669"/>
    <property type="project" value="InterPro"/>
</dbReference>
<dbReference type="Pfam" id="PF00665">
    <property type="entry name" value="rve"/>
    <property type="match status" value="1"/>
</dbReference>
<feature type="region of interest" description="Disordered" evidence="5">
    <location>
        <begin position="125"/>
        <end position="148"/>
    </location>
</feature>
<dbReference type="PROSITE" id="PS50865">
    <property type="entry name" value="ZF_MYND_2"/>
    <property type="match status" value="1"/>
</dbReference>
<feature type="compositionally biased region" description="Acidic residues" evidence="5">
    <location>
        <begin position="1837"/>
        <end position="1847"/>
    </location>
</feature>
<dbReference type="Pfam" id="PF17921">
    <property type="entry name" value="Integrase_H2C2"/>
    <property type="match status" value="1"/>
</dbReference>
<name>A0A6S7HE52_PARCT</name>
<dbReference type="InterPro" id="IPR000477">
    <property type="entry name" value="RT_dom"/>
</dbReference>
<dbReference type="FunFam" id="1.10.340.70:FF:000001">
    <property type="entry name" value="Retrovirus-related Pol polyprotein from transposon gypsy-like Protein"/>
    <property type="match status" value="1"/>
</dbReference>
<feature type="region of interest" description="Disordered" evidence="5">
    <location>
        <begin position="1800"/>
        <end position="1962"/>
    </location>
</feature>
<sequence>MDEEVMIELQSCILGLNITDLKDFGIKMKWLTVETTEGKGKFELIKTIRTAFEDEASECEENGFLDLVEKIKSLLYEQTLDKSNEDTEKAEKNKQELVELETQYEQLSKAQEELKQKMQLLELAQKKSNLSNKPTEKPEAKASTSGETELSGLNASIFRREFKIQGQIGEPGQKDKLTYQSLISQIETGLKKGYTEPEVVTAVIRSIQAGLQLRSYLEGLSGLTLPKLRKMLRFHFQEKSATELYQLLANISQSPKEDPQSFLIRALTTRQKIVFASQESDSKIKYDEELVQGLFLHAVETGLADETIRAKIRPLLKNPSVADEDLIEAMSLAMSAESERANKFTQGKPVRPSTKISKVEAGASGEPKENNPSNQRENQILATLKAIQSELNTVQSEVASLQKKVDDKDYPSNHPAEVWRTQPYCTLLSVGKRPSATPAGQGVAPSVKNTSRYCNCCQKEERNVNFKRCSACKLVYYCSTECQKRHWNDHQSLCKTIQGLPKPQGEHVKGLGDSCDSSVFVSHITPKQQAAVARLVGRKCSVNCCLNNLKVTALWDTGAQVSIITERVLKQQLPDLEIRDINELLGVDSDLKLTAANGTTIPYKGWVEAKFRLDGENEKEVTVPFLVTEEHLDQPIIGYNVIELLVKDNDNQSKNPSLVQSLTSSFENLKEEHAKQLVNLIETNDSDFLCEIKSIKRDIVIPKGTTARVPCRANTGSVTTTMPVLFEPDEQSQWPSGLIIQETLTTIKRGKSTILEIPVFNNTQHDIMLSKRTVLGRIQLVRSVTEVDVRLKDSEDNEGRDVMAQSEASTIGGKGHYTNQEESFTPKVDLSGLTPEQQHVARKMLYEERDAFAKNEDDIGCIPDLQMNINLTDTRPVQKIYTAIPRPLYPEVKHYLEDLLNKNFIRKSKSPYSSSVVCVRKKDGGMRLCVDYRELNKKTVQDRHPIPRIQETLDNLGGNAWFSTLDQGKAYHQGFVSPECQPLTAFTTPWGLYEWVRIPFGLTNAPASFQRFMEGCLGDLRDQVCIPYLDDVIVFSKTFEEHVEHVRQVLQRLQSHGVKLKPSKCKLFHREVSFLGRVISKSGYYIDPKATEAVTKLKDSIPKTVGEVRRLVGLLGVYRRHIKDFARIAKPIYELLDGKHQKVRPPPTNGQLPSKHPIKWTTEHGTAMNKLIECVTSPPILAYPDYNTPFVVHTDASQHGLGAVLYQKQEGTLRVIAYASRTLTPAERNYHLHAGKLEFLALKWSITEQFRDYLYYSPRFIVYTDNNPLTYVLSTAKLNATGLRWIGELSDFDFEIKYRPGKINIDADSLSRIPGDFTKYMDSCTRTVSHQEFSAAGSQIRSIDNGNTVWITSITDQPDVLETDKRHLSNRENTSQIKMVDIAKAQRDDRTISRLLWYVNSKTKPTFDDRQQETREVKRHLRELSKLHVEKKTGILYRGQQIVLPLQYRRLVYHELHEEMGHLGTERVFALARERFFWPGMRTDIDHYINHVCRCLKQKKPSVNTREPQQSITSTAPFELVSIDFVHLERSSGGYEYILVIVDHFTRYTQAYPTRNKSAHTAAEKIYNEFIPRFGYPSRIHHDQGGEFENKLFWKLEQLSGISHSRTTPYHPQGNGQVERMNRTLLNMLRTLPEQYKTNWKDHVNKLIHAYNCTRHEATGYSPFLLLFGRTPRLPIDLMFNLPEKQEVTGYPAYVRKWKTAMEEAYKLASKSAQQAAEKGKKQSNKRIRSTVLSPGDRILVRNLTPRGGPGKLRGFWEDEIHVVVSRKGPESPVYDIKSESGRGKIRTLHRNLLLPCDYLPPDHGVQINESVKTKKSETSEGREKLKPRKQFSANDEQVDTDSDSEGEERPSALPNDMKELNAQQSQHTEHSETFEDTERNAVTPSETSEQDGNPTVEEQNLTAENTAGDITTENPITQTPSTTNEHENVIQAGNNGEETARFYPRPQRVRQPPSRFGYNTPGNPATGVFNVCQNPTVGMMQTCGFIPPQPHLFYGYPPTQPPFDYPPTPPPFGYLPTPSPFGYPPTPPLFGYPQMYQNQPMFAF</sequence>
<dbReference type="GO" id="GO:0004190">
    <property type="term" value="F:aspartic-type endopeptidase activity"/>
    <property type="evidence" value="ECO:0007669"/>
    <property type="project" value="InterPro"/>
</dbReference>
<evidence type="ECO:0000313" key="6">
    <source>
        <dbReference type="EMBL" id="CAB4004195.1"/>
    </source>
</evidence>
<dbReference type="Gene3D" id="1.10.340.70">
    <property type="match status" value="1"/>
</dbReference>
<dbReference type="Gene3D" id="6.10.140.2220">
    <property type="match status" value="1"/>
</dbReference>
<dbReference type="PANTHER" id="PTHR37984:SF15">
    <property type="entry name" value="INTEGRASE CATALYTIC DOMAIN-CONTAINING PROTEIN"/>
    <property type="match status" value="1"/>
</dbReference>
<dbReference type="InterPro" id="IPR001584">
    <property type="entry name" value="Integrase_cat-core"/>
</dbReference>
<dbReference type="SUPFAM" id="SSF50630">
    <property type="entry name" value="Acid proteases"/>
    <property type="match status" value="1"/>
</dbReference>
<feature type="compositionally biased region" description="Low complexity" evidence="5">
    <location>
        <begin position="1945"/>
        <end position="1956"/>
    </location>
</feature>
<feature type="compositionally biased region" description="Basic and acidic residues" evidence="5">
    <location>
        <begin position="1868"/>
        <end position="1880"/>
    </location>
</feature>
<dbReference type="Proteomes" id="UP001152795">
    <property type="component" value="Unassembled WGS sequence"/>
</dbReference>
<dbReference type="GO" id="GO:0015074">
    <property type="term" value="P:DNA integration"/>
    <property type="evidence" value="ECO:0007669"/>
    <property type="project" value="InterPro"/>
</dbReference>
<dbReference type="CDD" id="cd00303">
    <property type="entry name" value="retropepsin_like"/>
    <property type="match status" value="1"/>
</dbReference>
<feature type="compositionally biased region" description="Polar residues" evidence="5">
    <location>
        <begin position="1881"/>
        <end position="1924"/>
    </location>
</feature>
<dbReference type="Pfam" id="PF01753">
    <property type="entry name" value="zf-MYND"/>
    <property type="match status" value="1"/>
</dbReference>
<dbReference type="EMBL" id="CACRXK020004831">
    <property type="protein sequence ID" value="CAB4004195.1"/>
    <property type="molecule type" value="Genomic_DNA"/>
</dbReference>
<dbReference type="Pfam" id="PF17919">
    <property type="entry name" value="RT_RNaseH_2"/>
    <property type="match status" value="1"/>
</dbReference>
<keyword evidence="1" id="KW-0479">Metal-binding</keyword>
<feature type="region of interest" description="Disordered" evidence="5">
    <location>
        <begin position="338"/>
        <end position="375"/>
    </location>
</feature>
<dbReference type="InterPro" id="IPR001995">
    <property type="entry name" value="Peptidase_A2_cat"/>
</dbReference>
<dbReference type="InterPro" id="IPR012337">
    <property type="entry name" value="RNaseH-like_sf"/>
</dbReference>
<organism evidence="6 7">
    <name type="scientific">Paramuricea clavata</name>
    <name type="common">Red gorgonian</name>
    <name type="synonym">Violescent sea-whip</name>
    <dbReference type="NCBI Taxonomy" id="317549"/>
    <lineage>
        <taxon>Eukaryota</taxon>
        <taxon>Metazoa</taxon>
        <taxon>Cnidaria</taxon>
        <taxon>Anthozoa</taxon>
        <taxon>Octocorallia</taxon>
        <taxon>Malacalcyonacea</taxon>
        <taxon>Plexauridae</taxon>
        <taxon>Paramuricea</taxon>
    </lineage>
</organism>
<dbReference type="CDD" id="cd01647">
    <property type="entry name" value="RT_LTR"/>
    <property type="match status" value="1"/>
</dbReference>
<dbReference type="InterPro" id="IPR043502">
    <property type="entry name" value="DNA/RNA_pol_sf"/>
</dbReference>
<dbReference type="Pfam" id="PF00078">
    <property type="entry name" value="RVT_1"/>
    <property type="match status" value="1"/>
</dbReference>
<dbReference type="PROSITE" id="PS50175">
    <property type="entry name" value="ASP_PROT_RETROV"/>
    <property type="match status" value="1"/>
</dbReference>
<keyword evidence="7" id="KW-1185">Reference proteome</keyword>
<evidence type="ECO:0000256" key="1">
    <source>
        <dbReference type="ARBA" id="ARBA00022723"/>
    </source>
</evidence>
<dbReference type="InterPro" id="IPR002893">
    <property type="entry name" value="Znf_MYND"/>
</dbReference>
<dbReference type="FunFam" id="3.30.420.10:FF:000032">
    <property type="entry name" value="Retrovirus-related Pol polyprotein from transposon 297-like Protein"/>
    <property type="match status" value="1"/>
</dbReference>
<keyword evidence="4" id="KW-0862">Zinc</keyword>
<evidence type="ECO:0000256" key="5">
    <source>
        <dbReference type="SAM" id="MobiDB-lite"/>
    </source>
</evidence>
<dbReference type="PROSITE" id="PS50994">
    <property type="entry name" value="INTEGRASE"/>
    <property type="match status" value="1"/>
</dbReference>
<dbReference type="InterPro" id="IPR050951">
    <property type="entry name" value="Retrovirus_Pol_polyprotein"/>
</dbReference>
<accession>A0A6S7HE52</accession>
<dbReference type="InterPro" id="IPR041577">
    <property type="entry name" value="RT_RNaseH_2"/>
</dbReference>
<dbReference type="GO" id="GO:0003676">
    <property type="term" value="F:nucleic acid binding"/>
    <property type="evidence" value="ECO:0007669"/>
    <property type="project" value="InterPro"/>
</dbReference>
<evidence type="ECO:0000256" key="3">
    <source>
        <dbReference type="ARBA" id="ARBA00022801"/>
    </source>
</evidence>
<dbReference type="SUPFAM" id="SSF144232">
    <property type="entry name" value="HIT/MYND zinc finger-like"/>
    <property type="match status" value="1"/>
</dbReference>
<keyword evidence="3" id="KW-0378">Hydrolase</keyword>
<keyword evidence="2" id="KW-0863">Zinc-finger</keyword>
<reference evidence="6" key="1">
    <citation type="submission" date="2020-04" db="EMBL/GenBank/DDBJ databases">
        <authorList>
            <person name="Alioto T."/>
            <person name="Alioto T."/>
            <person name="Gomez Garrido J."/>
        </authorList>
    </citation>
    <scope>NUCLEOTIDE SEQUENCE</scope>
    <source>
        <strain evidence="6">A484AB</strain>
    </source>
</reference>
<dbReference type="Gene3D" id="3.10.10.10">
    <property type="entry name" value="HIV Type 1 Reverse Transcriptase, subunit A, domain 1"/>
    <property type="match status" value="1"/>
</dbReference>
<dbReference type="SUPFAM" id="SSF56672">
    <property type="entry name" value="DNA/RNA polymerases"/>
    <property type="match status" value="1"/>
</dbReference>
<dbReference type="CDD" id="cd09274">
    <property type="entry name" value="RNase_HI_RT_Ty3"/>
    <property type="match status" value="1"/>
</dbReference>
<dbReference type="SUPFAM" id="SSF53098">
    <property type="entry name" value="Ribonuclease H-like"/>
    <property type="match status" value="1"/>
</dbReference>
<gene>
    <name evidence="6" type="ORF">PACLA_8A055609</name>
</gene>
<dbReference type="PROSITE" id="PS50878">
    <property type="entry name" value="RT_POL"/>
    <property type="match status" value="1"/>
</dbReference>
<feature type="compositionally biased region" description="Basic and acidic residues" evidence="5">
    <location>
        <begin position="1812"/>
        <end position="1825"/>
    </location>
</feature>